<comment type="caution">
    <text evidence="1">The sequence shown here is derived from an EMBL/GenBank/DDBJ whole genome shotgun (WGS) entry which is preliminary data.</text>
</comment>
<name>A0A2U1N1L8_ARTAN</name>
<evidence type="ECO:0000313" key="2">
    <source>
        <dbReference type="Proteomes" id="UP000245207"/>
    </source>
</evidence>
<gene>
    <name evidence="1" type="ORF">CTI12_AA318920</name>
</gene>
<accession>A0A2U1N1L8</accession>
<proteinExistence type="predicted"/>
<dbReference type="STRING" id="35608.A0A2U1N1L8"/>
<dbReference type="Gene3D" id="3.30.420.40">
    <property type="match status" value="1"/>
</dbReference>
<sequence>MHQEHKEHPVVLTEAPLNPKANHEKMTQVMFETFNAPAILKKKDCGILKTRGIGAPSKRKRCIEDNKGISLHPLLATSTTSLQCLQAESTIILCTESSCSAAASRNMRKALSIYRFTYIQKILVKIVVDSHFKSIPKRAKSDDKLMNNSKEDIQNFTLPMESEAGLD</sequence>
<reference evidence="1 2" key="1">
    <citation type="journal article" date="2018" name="Mol. Plant">
        <title>The genome of Artemisia annua provides insight into the evolution of Asteraceae family and artemisinin biosynthesis.</title>
        <authorList>
            <person name="Shen Q."/>
            <person name="Zhang L."/>
            <person name="Liao Z."/>
            <person name="Wang S."/>
            <person name="Yan T."/>
            <person name="Shi P."/>
            <person name="Liu M."/>
            <person name="Fu X."/>
            <person name="Pan Q."/>
            <person name="Wang Y."/>
            <person name="Lv Z."/>
            <person name="Lu X."/>
            <person name="Zhang F."/>
            <person name="Jiang W."/>
            <person name="Ma Y."/>
            <person name="Chen M."/>
            <person name="Hao X."/>
            <person name="Li L."/>
            <person name="Tang Y."/>
            <person name="Lv G."/>
            <person name="Zhou Y."/>
            <person name="Sun X."/>
            <person name="Brodelius P.E."/>
            <person name="Rose J.K.C."/>
            <person name="Tang K."/>
        </authorList>
    </citation>
    <scope>NUCLEOTIDE SEQUENCE [LARGE SCALE GENOMIC DNA]</scope>
    <source>
        <strain evidence="2">cv. Huhao1</strain>
        <tissue evidence="1">Leaf</tissue>
    </source>
</reference>
<dbReference type="SUPFAM" id="SSF53067">
    <property type="entry name" value="Actin-like ATPase domain"/>
    <property type="match status" value="1"/>
</dbReference>
<dbReference type="PANTHER" id="PTHR11937">
    <property type="entry name" value="ACTIN"/>
    <property type="match status" value="1"/>
</dbReference>
<dbReference type="InterPro" id="IPR004000">
    <property type="entry name" value="Actin"/>
</dbReference>
<protein>
    <submittedName>
        <fullName evidence="1">Actin-like protein</fullName>
    </submittedName>
</protein>
<dbReference type="AlphaFoldDB" id="A0A2U1N1L8"/>
<evidence type="ECO:0000313" key="1">
    <source>
        <dbReference type="EMBL" id="PWA67367.1"/>
    </source>
</evidence>
<dbReference type="InterPro" id="IPR043129">
    <property type="entry name" value="ATPase_NBD"/>
</dbReference>
<dbReference type="Pfam" id="PF00022">
    <property type="entry name" value="Actin"/>
    <property type="match status" value="1"/>
</dbReference>
<keyword evidence="2" id="KW-1185">Reference proteome</keyword>
<dbReference type="OrthoDB" id="1728383at2759"/>
<dbReference type="EMBL" id="PKPP01003844">
    <property type="protein sequence ID" value="PWA67367.1"/>
    <property type="molecule type" value="Genomic_DNA"/>
</dbReference>
<organism evidence="1 2">
    <name type="scientific">Artemisia annua</name>
    <name type="common">Sweet wormwood</name>
    <dbReference type="NCBI Taxonomy" id="35608"/>
    <lineage>
        <taxon>Eukaryota</taxon>
        <taxon>Viridiplantae</taxon>
        <taxon>Streptophyta</taxon>
        <taxon>Embryophyta</taxon>
        <taxon>Tracheophyta</taxon>
        <taxon>Spermatophyta</taxon>
        <taxon>Magnoliopsida</taxon>
        <taxon>eudicotyledons</taxon>
        <taxon>Gunneridae</taxon>
        <taxon>Pentapetalae</taxon>
        <taxon>asterids</taxon>
        <taxon>campanulids</taxon>
        <taxon>Asterales</taxon>
        <taxon>Asteraceae</taxon>
        <taxon>Asteroideae</taxon>
        <taxon>Anthemideae</taxon>
        <taxon>Artemisiinae</taxon>
        <taxon>Artemisia</taxon>
    </lineage>
</organism>
<dbReference type="Proteomes" id="UP000245207">
    <property type="component" value="Unassembled WGS sequence"/>
</dbReference>